<dbReference type="PANTHER" id="PTHR34819">
    <property type="entry name" value="LARGE CYSTEINE-RICH PERIPLASMIC PROTEIN OMCB"/>
    <property type="match status" value="1"/>
</dbReference>
<dbReference type="Gene3D" id="2.60.40.10">
    <property type="entry name" value="Immunoglobulins"/>
    <property type="match status" value="3"/>
</dbReference>
<dbReference type="Proteomes" id="UP000199310">
    <property type="component" value="Unassembled WGS sequence"/>
</dbReference>
<organism evidence="2 3">
    <name type="scientific">Chitinophaga arvensicola</name>
    <dbReference type="NCBI Taxonomy" id="29529"/>
    <lineage>
        <taxon>Bacteria</taxon>
        <taxon>Pseudomonadati</taxon>
        <taxon>Bacteroidota</taxon>
        <taxon>Chitinophagia</taxon>
        <taxon>Chitinophagales</taxon>
        <taxon>Chitinophagaceae</taxon>
        <taxon>Chitinophaga</taxon>
    </lineage>
</organism>
<dbReference type="InterPro" id="IPR001434">
    <property type="entry name" value="OmcB-like_DUF11"/>
</dbReference>
<evidence type="ECO:0000313" key="3">
    <source>
        <dbReference type="Proteomes" id="UP000199310"/>
    </source>
</evidence>
<feature type="domain" description="DUF11" evidence="1">
    <location>
        <begin position="1761"/>
        <end position="1863"/>
    </location>
</feature>
<feature type="domain" description="DUF11" evidence="1">
    <location>
        <begin position="1108"/>
        <end position="1212"/>
    </location>
</feature>
<feature type="domain" description="DUF11" evidence="1">
    <location>
        <begin position="1629"/>
        <end position="1730"/>
    </location>
</feature>
<feature type="domain" description="DUF11" evidence="1">
    <location>
        <begin position="989"/>
        <end position="1085"/>
    </location>
</feature>
<dbReference type="Gene3D" id="2.60.40.1170">
    <property type="entry name" value="Mu homology domain, subdomain B"/>
    <property type="match status" value="2"/>
</dbReference>
<feature type="domain" description="DUF11" evidence="1">
    <location>
        <begin position="717"/>
        <end position="832"/>
    </location>
</feature>
<feature type="domain" description="DUF11" evidence="1">
    <location>
        <begin position="1237"/>
        <end position="1347"/>
    </location>
</feature>
<feature type="domain" description="DUF11" evidence="1">
    <location>
        <begin position="1366"/>
        <end position="1475"/>
    </location>
</feature>
<dbReference type="Pfam" id="PF01345">
    <property type="entry name" value="DUF11"/>
    <property type="match status" value="21"/>
</dbReference>
<feature type="domain" description="DUF11" evidence="1">
    <location>
        <begin position="2794"/>
        <end position="2902"/>
    </location>
</feature>
<keyword evidence="3" id="KW-1185">Reference proteome</keyword>
<dbReference type="NCBIfam" id="TIGR01451">
    <property type="entry name" value="B_ant_repeat"/>
    <property type="match status" value="21"/>
</dbReference>
<dbReference type="NCBIfam" id="TIGR04131">
    <property type="entry name" value="Bac_Flav_CTERM"/>
    <property type="match status" value="1"/>
</dbReference>
<proteinExistence type="predicted"/>
<evidence type="ECO:0000259" key="1">
    <source>
        <dbReference type="Pfam" id="PF01345"/>
    </source>
</evidence>
<feature type="domain" description="DUF11" evidence="1">
    <location>
        <begin position="853"/>
        <end position="966"/>
    </location>
</feature>
<feature type="domain" description="DUF11" evidence="1">
    <location>
        <begin position="2541"/>
        <end position="2642"/>
    </location>
</feature>
<feature type="domain" description="DUF11" evidence="1">
    <location>
        <begin position="2923"/>
        <end position="3032"/>
    </location>
</feature>
<feature type="domain" description="DUF11" evidence="1">
    <location>
        <begin position="3054"/>
        <end position="3160"/>
    </location>
</feature>
<dbReference type="InterPro" id="IPR047589">
    <property type="entry name" value="DUF11_rpt"/>
</dbReference>
<feature type="domain" description="DUF11" evidence="1">
    <location>
        <begin position="1886"/>
        <end position="1990"/>
    </location>
</feature>
<dbReference type="InterPro" id="IPR013783">
    <property type="entry name" value="Ig-like_fold"/>
</dbReference>
<feature type="domain" description="DUF11" evidence="1">
    <location>
        <begin position="3180"/>
        <end position="3301"/>
    </location>
</feature>
<feature type="domain" description="DUF11" evidence="1">
    <location>
        <begin position="3439"/>
        <end position="3556"/>
    </location>
</feature>
<evidence type="ECO:0000313" key="2">
    <source>
        <dbReference type="EMBL" id="SEW53829.1"/>
    </source>
</evidence>
<dbReference type="Pfam" id="PF22352">
    <property type="entry name" value="K319L-like_PKD"/>
    <property type="match status" value="1"/>
</dbReference>
<dbReference type="EMBL" id="FOJG01000002">
    <property type="protein sequence ID" value="SEW53829.1"/>
    <property type="molecule type" value="Genomic_DNA"/>
</dbReference>
<dbReference type="Pfam" id="PF13585">
    <property type="entry name" value="CHU_C"/>
    <property type="match status" value="1"/>
</dbReference>
<dbReference type="PANTHER" id="PTHR34819:SF3">
    <property type="entry name" value="CELL SURFACE PROTEIN"/>
    <property type="match status" value="1"/>
</dbReference>
<feature type="domain" description="DUF11" evidence="1">
    <location>
        <begin position="3311"/>
        <end position="3420"/>
    </location>
</feature>
<feature type="domain" description="DUF11" evidence="1">
    <location>
        <begin position="2272"/>
        <end position="2399"/>
    </location>
</feature>
<feature type="domain" description="DUF11" evidence="1">
    <location>
        <begin position="2413"/>
        <end position="2516"/>
    </location>
</feature>
<protein>
    <submittedName>
        <fullName evidence="2">Conserved repeat domain-containing protein/gliding motility-associated C-terminal domain-containing protein</fullName>
    </submittedName>
</protein>
<dbReference type="STRING" id="29529.SAMN04488122_5705"/>
<sequence>MVSRWSMSLCKQKASVVTSSIGIFMQRSLSVLVLLGMLTVSKVSAQQCTGSLGDPVFKETFGQAATAAKPTLGGPLPAGITTYAYYSPAGASRPTGPYPGQYTISNTTRGYNNTYFVDRPDHTSTDGTGYCMVVDAEASPGKFYERTITGLCAGTTFEFSAWIMNINPQNGVSKPSLRFDIVDANNPNGTPITSVSTGEVSYSAPGTWVRQAGIFQMPATTSSVILRIYSNTPNSNGNDLALDDIAFAACGPPITFTQAAGVVCSGASTSVTVSLPAGSYSTYFFQLQKRALGATDWVNEGGVINNQGNNQHTFQVTNAQAGFEYRVVAAGGQAEINNLNCRVVSTPIELKVIDFTVAISGQQPICYNTAATLTATVTPKAGTGTPTTGFTYLWETSTNGTAWTTVAGQTGATLNTGALTASRYYRVTATVSGCQGDGVSQSFLVNVSPQITATLGAVTNVCAGTVLVNLPYTITSGTPNQYSIVSTDLPGFVPVTNMALSGSPVRITIPAGAAPGTYHFTISFRNSTVNCSSALYPFTLVIDAPPTTAVAGPDQELCAVTSTTLAGNVATVGVGTWTQISGPNTAVFADNHNNATTVSGLTTGTYQFRWGIANGTCLATSSIVRITVIPAPTKADAGPDQTQYNTGAFNMTANAPAVGTGRWALISGTAVVSNPTNPRTLITLNPNTTATLAWIISNGVCPPDSDLVVLRYRSEADIRVTKTVLESGPYLSGQDVDYEMVVANIGPSNATNVHVVDAIPASIQVKNIIYATTGAAQILQNNSTNNKIDLNASIPVGNADVYIIVHGKILSSFEGTITNEIDAVSLDQVDANGATAISVISAARRPFFDAIKTAPSTAVAGEAIKFSLVVENEGLGDAQAAVITDVISSKLSNVSWSAVSTGKAVITSGATGTGNNLRLVADFPADTGKVYISITGTVNADATGNILNTATVTPTETTVPPVNSNTTNTLISSSPGLLIDKARTGAGPAIAGEKIDYVLTLMNNGPSNAVGTVITDTVPAAIQNVTWTSTVQGAAVVTAGASGSGSRISVTGNVPAGASNRIIVHVTGTVSPDYAGIILNRAVATPAEPGIPPVTDIDLAVVQKSLKLSIQKSGPATAVAGEQISYTVDVTNQGPSNATNATIRDVVSPALYNVSWTAAVLTGTGVIRDGATGNKNLVVVSADINAGATIRVIITGTILPPTFNPIHNTAQVIPIEAGIPPVNSNEVVTTINRQSALSITKVGPDTASAGAIITYTIKAVNNGPSNARALTIKDIVPATINGVIWNAVANGNASISGASAGVGNNIALTADIAAGNINNITITVRGKIDPTFSGQINNKAVVTPAPGEGTADSSTKVTTVTRLPQLAITKSAADLILAGDTVTYTIEVTNQNTADAQNLVVTDVVPAEISGVQWSAVAQGAATISGNASGSGNNIRLTGSIPGGLAANKLIITVKGKVSAALEGIVRNTATATPSEAVPPVSATKVVRVRRIPTLSISKSGPATLSAGEAIVYTIIVRNTGLSDAINLIVDDQIPAAIQQTTWTATASGNATIIRGATGTGNTLNLDANINGGGNNFITITVNGIVDPAFSGSFTNSAVYQPSEAGATPGVSNPVVTTVVQKPNVKIRKSGPAAASAGDQITYRLQVTNLGPSNALNTVIADNLPQILNATSWTATASGGASISTGATGTGNLLRIVGSVPAKTGVIDIIITATIPAAVTAPSITNFAGVAPAEPGIPPVNSDTVVTVLSRKPGLLISKIGPSTAHAGEPIVYGVKVINVGPSDAVGAIITDTIPSTVLNANWIATASGGASITAGARGAGNIVRLTTNIPVGEANFINIVVAGVIKDDLSGTLVNKATVAAAEPGIPPVSSQVNTLVTRKAVLHINKSGPASLTAGNPIRYNVDVTNNGPGSATNVTIKDVIPAGIINATWTATAINGAVINSGNTGTGNILLQADIPNTSLAAIRIQVDGKVDPDYNATTITNTAIALNDPSVTPVGDTASVLTTVSRLANLRIVKSGPANQAAGEPVEYTLRIQNAGPSNATGVQVTDVLPAQLLNTSWTTSFTGNVKNISPAAGNGNVSLTADIPADSSTLLVTIKGIMSPAVANGSTVINTATTGFPGGSAIVDPNLLDNTSSVQTVVDNDPVVRIAKSGPAITHVGDSIQYNVVITNGGSGNITGAQIEDLVPAAITVASWNASATGIATVTGAVSGTTNTVQTTADIPVGNNSIVIVIRGIVNNTAGTTITNTASVTAGSHKESSVTTSVDKSTDVSIVKSGPQRLFAGEAVSYTIQVFNAGPNNADDLVINDQIPAAITGVAWNAIVTGNATVLGGNRVDSTGNNINIPATIAAGPGNYITFTVTGTVSGGTPSGNLTNTANVTVNGVTDYNPANNTSSVTTLIGQATGVQVRKSGPAQAVSGNAITYNVVVTNSGPSDATGLNILDVVPAQVRNTHWEVTVNGAAAVTGPFSGDNNNINTTVNIPGGAGNNVTILVTGTLNDDFDGTILNRVTVSGTGIPSVSDSVSTVVNRETGLSIRKYGPATITAGDKITYVLTLTNSGPGYARNIALTDTIDSRIQQPVWTTQVINGATINTGASGTGNHVALNADIPATGNAQVIVTVTGVVAPDASGTLINAATATPPDPGNPPVVSPPVITVIENHPELTVIKNGPTAMHAGETIHYLLQITNNGLSKAVNALITDVVPATISQVQWNVVSVNGGAVVNSGNTGTGNNVRLTADVPAAANITIAIQGVIDSTFAGSLPNTAIVTPAEPGNTPDSSNIVTTVTLQPGVKISKTGPAALHSGENISYTIVAGNDGPSAAVNAHIHDMVPAAVTNVVWSASASGNAVINGAVTGSGNAIDLLANIPAGNSNRITITVNGTVDPAFRDTLKNTAIITPSEAGAKADSSELVQTVITATPQLDIQKTGPATVIAGQPISYTITTTNTGLSDALNLSITDQVPASVTGVQWQAVANGLAVINGANSGNTNNISLTGNLPAGSNNIIVITVSGVVAGNTTGIIVNEATVTPSEAGVAPKQSRVNTSVITDSRVLISKTGDAIMTRGDKATYVIIVANPGPSNAAGLKVTDAVPDVLTNVSWTATPLRSAVISTGATGTGNSVNIMADLPAADTSGLRIVVTGTVKQDAPAGTVTNTAHVILSSGKDIPSGEVVSIIGSNTDLSITKTGPSEVYEGSRITYQLTVNNAGPSDANGATVQDILPTGLSQPAISVVSTTGGAAGIQAVLNGNTANASAATFPAGASFVLQITGIAPLPGTLSNTAVVNTPAGIPDADSSNNISNTIVTTVLGKNDLKVTKTVSPAAGPYSVGQKVIYTLNVTNNGTAGVNPVVVTDQLPPASQLGDPVYSAPAKGTITFDPAQRVIVWNVGLLNAGETQTWSYEVTITGPGRVQNTAIITGPPDVSTPDTSVVTITTDRYANLKVMKKLNTLSPLHVNQELQFVVTAINNGPDSATGVILRDAMESMLGQPISMITTKGLATFDPITKTITWQIPEMANGTQETLTFTVKLISGGTLTNTANITGNETDVDLSDNTATVTQEITGEDIFLPNIITPNGDGKNDYFVVPGLDRYPGSTLLIYNRWGNQVYQNKNYDNKWNGDGLNEGTYYYILKIRSAQVNRDLKGWIELLR</sequence>
<reference evidence="3" key="1">
    <citation type="submission" date="2016-10" db="EMBL/GenBank/DDBJ databases">
        <authorList>
            <person name="Varghese N."/>
            <person name="Submissions S."/>
        </authorList>
    </citation>
    <scope>NUCLEOTIDE SEQUENCE [LARGE SCALE GENOMIC DNA]</scope>
    <source>
        <strain evidence="3">DSM 3695</strain>
    </source>
</reference>
<feature type="domain" description="DUF11" evidence="1">
    <location>
        <begin position="2157"/>
        <end position="2260"/>
    </location>
</feature>
<dbReference type="InterPro" id="IPR026341">
    <property type="entry name" value="T9SS_type_B"/>
</dbReference>
<dbReference type="InterPro" id="IPR051172">
    <property type="entry name" value="Chlamydia_OmcB"/>
</dbReference>
<dbReference type="OrthoDB" id="9816593at2"/>
<feature type="domain" description="DUF11" evidence="1">
    <location>
        <begin position="2014"/>
        <end position="2140"/>
    </location>
</feature>
<accession>A0A1I0SAW9</accession>
<feature type="domain" description="DUF11" evidence="1">
    <location>
        <begin position="1495"/>
        <end position="1588"/>
    </location>
</feature>
<name>A0A1I0SAW9_9BACT</name>
<gene>
    <name evidence="2" type="ORF">SAMN04488122_5705</name>
</gene>